<reference evidence="1" key="1">
    <citation type="submission" date="2020-10" db="EMBL/GenBank/DDBJ databases">
        <authorList>
            <person name="Gilroy R."/>
        </authorList>
    </citation>
    <scope>NUCLEOTIDE SEQUENCE</scope>
    <source>
        <strain evidence="1">2478</strain>
    </source>
</reference>
<protein>
    <submittedName>
        <fullName evidence="1">Uncharacterized protein</fullName>
    </submittedName>
</protein>
<accession>A0A9D9NMI7</accession>
<reference evidence="1" key="2">
    <citation type="journal article" date="2021" name="PeerJ">
        <title>Extensive microbial diversity within the chicken gut microbiome revealed by metagenomics and culture.</title>
        <authorList>
            <person name="Gilroy R."/>
            <person name="Ravi A."/>
            <person name="Getino M."/>
            <person name="Pursley I."/>
            <person name="Horton D.L."/>
            <person name="Alikhan N.F."/>
            <person name="Baker D."/>
            <person name="Gharbi K."/>
            <person name="Hall N."/>
            <person name="Watson M."/>
            <person name="Adriaenssens E.M."/>
            <person name="Foster-Nyarko E."/>
            <person name="Jarju S."/>
            <person name="Secka A."/>
            <person name="Antonio M."/>
            <person name="Oren A."/>
            <person name="Chaudhuri R.R."/>
            <person name="La Ragione R."/>
            <person name="Hildebrand F."/>
            <person name="Pallen M.J."/>
        </authorList>
    </citation>
    <scope>NUCLEOTIDE SEQUENCE</scope>
    <source>
        <strain evidence="1">2478</strain>
    </source>
</reference>
<sequence>MVGNLNKGDDLFLANVEALVDEESSGNYKICYSESVVKVGYTYYDCGTCEKVYDEKGRGRYSKCFK</sequence>
<comment type="caution">
    <text evidence="1">The sequence shown here is derived from an EMBL/GenBank/DDBJ whole genome shotgun (WGS) entry which is preliminary data.</text>
</comment>
<dbReference type="AlphaFoldDB" id="A0A9D9NMI7"/>
<name>A0A9D9NMI7_9BACT</name>
<evidence type="ECO:0000313" key="1">
    <source>
        <dbReference type="EMBL" id="MBO8478967.1"/>
    </source>
</evidence>
<proteinExistence type="predicted"/>
<gene>
    <name evidence="1" type="ORF">IAB80_08795</name>
</gene>
<evidence type="ECO:0000313" key="2">
    <source>
        <dbReference type="Proteomes" id="UP000823771"/>
    </source>
</evidence>
<organism evidence="1 2">
    <name type="scientific">Candidatus Cryptobacteroides excrementipullorum</name>
    <dbReference type="NCBI Taxonomy" id="2840761"/>
    <lineage>
        <taxon>Bacteria</taxon>
        <taxon>Pseudomonadati</taxon>
        <taxon>Bacteroidota</taxon>
        <taxon>Bacteroidia</taxon>
        <taxon>Bacteroidales</taxon>
        <taxon>Candidatus Cryptobacteroides</taxon>
    </lineage>
</organism>
<dbReference type="EMBL" id="JADILZ010000082">
    <property type="protein sequence ID" value="MBO8478967.1"/>
    <property type="molecule type" value="Genomic_DNA"/>
</dbReference>
<dbReference type="Proteomes" id="UP000823771">
    <property type="component" value="Unassembled WGS sequence"/>
</dbReference>